<evidence type="ECO:0000256" key="3">
    <source>
        <dbReference type="ARBA" id="ARBA00022999"/>
    </source>
</evidence>
<dbReference type="SUPFAM" id="SSF54236">
    <property type="entry name" value="Ubiquitin-like"/>
    <property type="match status" value="1"/>
</dbReference>
<dbReference type="InterPro" id="IPR015042">
    <property type="entry name" value="BPS-dom"/>
</dbReference>
<proteinExistence type="predicted"/>
<feature type="domain" description="SH2" evidence="5">
    <location>
        <begin position="416"/>
        <end position="514"/>
    </location>
</feature>
<dbReference type="PANTHER" id="PTHR11243">
    <property type="entry name" value="GROWTH FACTOR RECEPTOR-BOUND PROTEIN"/>
    <property type="match status" value="1"/>
</dbReference>
<dbReference type="PROSITE" id="PS50001">
    <property type="entry name" value="SH2"/>
    <property type="match status" value="1"/>
</dbReference>
<organism evidence="7">
    <name type="scientific">Photinus pyralis</name>
    <name type="common">Common eastern firefly</name>
    <name type="synonym">Lampyris pyralis</name>
    <dbReference type="NCBI Taxonomy" id="7054"/>
    <lineage>
        <taxon>Eukaryota</taxon>
        <taxon>Metazoa</taxon>
        <taxon>Ecdysozoa</taxon>
        <taxon>Arthropoda</taxon>
        <taxon>Hexapoda</taxon>
        <taxon>Insecta</taxon>
        <taxon>Pterygota</taxon>
        <taxon>Neoptera</taxon>
        <taxon>Endopterygota</taxon>
        <taxon>Coleoptera</taxon>
        <taxon>Polyphaga</taxon>
        <taxon>Elateriformia</taxon>
        <taxon>Elateroidea</taxon>
        <taxon>Lampyridae</taxon>
        <taxon>Lampyrinae</taxon>
        <taxon>Photinus</taxon>
    </lineage>
</organism>
<dbReference type="Pfam" id="PF08947">
    <property type="entry name" value="BPS"/>
    <property type="match status" value="1"/>
</dbReference>
<dbReference type="GO" id="GO:0005737">
    <property type="term" value="C:cytoplasm"/>
    <property type="evidence" value="ECO:0007669"/>
    <property type="project" value="UniProtKB-SubCell"/>
</dbReference>
<dbReference type="PROSITE" id="PS50200">
    <property type="entry name" value="RA"/>
    <property type="match status" value="1"/>
</dbReference>
<keyword evidence="2" id="KW-0963">Cytoplasm</keyword>
<dbReference type="InterPro" id="IPR039664">
    <property type="entry name" value="GRB/APBB1IP"/>
</dbReference>
<dbReference type="Gene3D" id="3.10.20.90">
    <property type="entry name" value="Phosphatidylinositol 3-kinase Catalytic Subunit, Chain A, domain 1"/>
    <property type="match status" value="1"/>
</dbReference>
<dbReference type="PANTHER" id="PTHR11243:SF38">
    <property type="entry name" value="GROWTH FACTOR RECEPTOR-BOUND PROTEIN 14-LIKE ISOFORM X1"/>
    <property type="match status" value="1"/>
</dbReference>
<dbReference type="InterPro" id="IPR039665">
    <property type="entry name" value="PH_APBB1IP"/>
</dbReference>
<keyword evidence="3 4" id="KW-0727">SH2 domain</keyword>
<protein>
    <recommendedName>
        <fullName evidence="8">SH2 domain-containing protein</fullName>
    </recommendedName>
</protein>
<dbReference type="InterPro" id="IPR000980">
    <property type="entry name" value="SH2"/>
</dbReference>
<dbReference type="InterPro" id="IPR000159">
    <property type="entry name" value="RA_dom"/>
</dbReference>
<dbReference type="Pfam" id="PF21989">
    <property type="entry name" value="RA_2"/>
    <property type="match status" value="1"/>
</dbReference>
<dbReference type="SMART" id="SM00252">
    <property type="entry name" value="SH2"/>
    <property type="match status" value="1"/>
</dbReference>
<dbReference type="InterPro" id="IPR036860">
    <property type="entry name" value="SH2_dom_sf"/>
</dbReference>
<dbReference type="GO" id="GO:0007165">
    <property type="term" value="P:signal transduction"/>
    <property type="evidence" value="ECO:0007669"/>
    <property type="project" value="InterPro"/>
</dbReference>
<dbReference type="InterPro" id="IPR011993">
    <property type="entry name" value="PH-like_dom_sf"/>
</dbReference>
<dbReference type="InterPro" id="IPR029071">
    <property type="entry name" value="Ubiquitin-like_domsf"/>
</dbReference>
<dbReference type="Pfam" id="PF00017">
    <property type="entry name" value="SH2"/>
    <property type="match status" value="1"/>
</dbReference>
<accession>A0A1Y1KF32</accession>
<feature type="domain" description="Ras-associating" evidence="6">
    <location>
        <begin position="56"/>
        <end position="145"/>
    </location>
</feature>
<evidence type="ECO:0008006" key="8">
    <source>
        <dbReference type="Google" id="ProtNLM"/>
    </source>
</evidence>
<dbReference type="GO" id="GO:0048699">
    <property type="term" value="P:generation of neurons"/>
    <property type="evidence" value="ECO:0007669"/>
    <property type="project" value="UniProtKB-ARBA"/>
</dbReference>
<dbReference type="SMART" id="SM00314">
    <property type="entry name" value="RA"/>
    <property type="match status" value="1"/>
</dbReference>
<reference evidence="7" key="1">
    <citation type="journal article" date="2016" name="Sci. Rep.">
        <title>Molecular characterization of firefly nuptial gifts: a multi-omics approach sheds light on postcopulatory sexual selection.</title>
        <authorList>
            <person name="Al-Wathiqui N."/>
            <person name="Fallon T.R."/>
            <person name="South A."/>
            <person name="Weng J.K."/>
            <person name="Lewis S.M."/>
        </authorList>
    </citation>
    <scope>NUCLEOTIDE SEQUENCE</scope>
</reference>
<dbReference type="Gene3D" id="3.30.505.10">
    <property type="entry name" value="SH2 domain"/>
    <property type="match status" value="1"/>
</dbReference>
<comment type="subcellular location">
    <subcellularLocation>
        <location evidence="1">Cytoplasm</location>
    </subcellularLocation>
</comment>
<dbReference type="CDD" id="cd01259">
    <property type="entry name" value="PH_APBB1IP"/>
    <property type="match status" value="1"/>
</dbReference>
<dbReference type="GO" id="GO:0071944">
    <property type="term" value="C:cell periphery"/>
    <property type="evidence" value="ECO:0007669"/>
    <property type="project" value="UniProtKB-ARBA"/>
</dbReference>
<dbReference type="Gene3D" id="2.30.29.30">
    <property type="entry name" value="Pleckstrin-homology domain (PH domain)/Phosphotyrosine-binding domain (PTB)"/>
    <property type="match status" value="1"/>
</dbReference>
<evidence type="ECO:0000256" key="2">
    <source>
        <dbReference type="ARBA" id="ARBA00022490"/>
    </source>
</evidence>
<evidence type="ECO:0000313" key="7">
    <source>
        <dbReference type="EMBL" id="JAV58800.1"/>
    </source>
</evidence>
<dbReference type="AlphaFoldDB" id="A0A1Y1KF32"/>
<dbReference type="EMBL" id="GEZM01087281">
    <property type="protein sequence ID" value="JAV58800.1"/>
    <property type="molecule type" value="Transcribed_RNA"/>
</dbReference>
<name>A0A1Y1KF32_PHOPY</name>
<dbReference type="PRINTS" id="PR00401">
    <property type="entry name" value="SH2DOMAIN"/>
</dbReference>
<dbReference type="SUPFAM" id="SSF55550">
    <property type="entry name" value="SH2 domain"/>
    <property type="match status" value="1"/>
</dbReference>
<sequence length="537" mass="61727">MDFGVLTRHDRHNHWCRFPRTKCACPESTSNYERLDERILEFHLLLPEDKDLTNEKEEELQFYNDDGSFQSVVVERNLCTSDLCQLLALKNRVAKSVNWSVVEHWVDLGLERLLEDHEYVLSAHRDVQNYSRHADVRFVFRKDYRKYEFFHHPHQFFPPDMIDLDSYEELNGINVNHSASLQNLVTQEGKCPIIFSQVWLQDPQKQTWGKAFLLLRDRKLYLSYKVQVLAKFLRTVKSKESSISEADISGLKVLARLSDCHVYTTRNAKNQFRAPTEWGLCLRPSGVDTEDESPGIRCLACDSERARTCWLTAMRLAKYGKQIRENYRAFKNKQAETINTKEYNSYTVPNESVRSRVAMDFTGSVGRIVDDPKEAKAIAVAEGYSWKRRWRPTMRTPSNLAHVNGIESGVHITQPWFHSGMTRDQATALVNKHGTVDGVFVVRDSRSNPGCFVLTYKCGSKVLHAQINPIMDPVREAHVFSLDSGVTKFYDLLQLVEFYQLNAGCLPTRLTHYVVQSTSPIKVPNSVTTPAMAAGSY</sequence>
<evidence type="ECO:0000256" key="4">
    <source>
        <dbReference type="PROSITE-ProRule" id="PRU00191"/>
    </source>
</evidence>
<evidence type="ECO:0000256" key="1">
    <source>
        <dbReference type="ARBA" id="ARBA00004496"/>
    </source>
</evidence>
<evidence type="ECO:0000259" key="6">
    <source>
        <dbReference type="PROSITE" id="PS50200"/>
    </source>
</evidence>
<evidence type="ECO:0000259" key="5">
    <source>
        <dbReference type="PROSITE" id="PS50001"/>
    </source>
</evidence>